<evidence type="ECO:0000313" key="9">
    <source>
        <dbReference type="Proteomes" id="UP000241426"/>
    </source>
</evidence>
<evidence type="ECO:0000256" key="1">
    <source>
        <dbReference type="ARBA" id="ARBA00009764"/>
    </source>
</evidence>
<dbReference type="AlphaFoldDB" id="A0A2T3KMT4"/>
<evidence type="ECO:0000313" key="8">
    <source>
        <dbReference type="EMBL" id="PSV01101.1"/>
    </source>
</evidence>
<comment type="function">
    <text evidence="5">Required for morphogenesis and for the elongation of the flagellar filament by facilitating polymerization of the flagellin monomers at the tip of growing filament. Forms a capping structure, which prevents flagellin subunits (transported through the central channel of the flagellum) from leaking out without polymerization at the distal end.</text>
</comment>
<dbReference type="GO" id="GO:0071973">
    <property type="term" value="P:bacterial-type flagellum-dependent cell motility"/>
    <property type="evidence" value="ECO:0007669"/>
    <property type="project" value="TreeGrafter"/>
</dbReference>
<evidence type="ECO:0000256" key="3">
    <source>
        <dbReference type="ARBA" id="ARBA00023054"/>
    </source>
</evidence>
<evidence type="ECO:0000256" key="2">
    <source>
        <dbReference type="ARBA" id="ARBA00011255"/>
    </source>
</evidence>
<protein>
    <recommendedName>
        <fullName evidence="5">Flagellar hook-associated protein 2</fullName>
        <shortName evidence="5">HAP2</shortName>
    </recommendedName>
    <alternativeName>
        <fullName evidence="5">Flagellar cap protein</fullName>
    </alternativeName>
</protein>
<feature type="domain" description="Flagellar hook-associated protein 2 N-terminal" evidence="6">
    <location>
        <begin position="42"/>
        <end position="140"/>
    </location>
</feature>
<dbReference type="PANTHER" id="PTHR30288:SF0">
    <property type="entry name" value="FLAGELLAR HOOK-ASSOCIATED PROTEIN 2"/>
    <property type="match status" value="1"/>
</dbReference>
<dbReference type="PANTHER" id="PTHR30288">
    <property type="entry name" value="FLAGELLAR CAP/ASSEMBLY PROTEIN FLID"/>
    <property type="match status" value="1"/>
</dbReference>
<keyword evidence="4 5" id="KW-0975">Bacterial flagellum</keyword>
<dbReference type="Pfam" id="PF07195">
    <property type="entry name" value="FliD_C"/>
    <property type="match status" value="1"/>
</dbReference>
<name>A0A2T3KMT4_9GAMM</name>
<feature type="domain" description="Flagellar hook-associated protein 2 C-terminal" evidence="7">
    <location>
        <begin position="262"/>
        <end position="658"/>
    </location>
</feature>
<reference evidence="8 9" key="1">
    <citation type="submission" date="2018-01" db="EMBL/GenBank/DDBJ databases">
        <title>Whole genome sequencing of Histamine producing bacteria.</title>
        <authorList>
            <person name="Butler K."/>
        </authorList>
    </citation>
    <scope>NUCLEOTIDE SEQUENCE [LARGE SCALE GENOMIC DNA]</scope>
    <source>
        <strain evidence="8 9">FS-7.2</strain>
    </source>
</reference>
<sequence>MFTINGNNGGMVVSKDYYLRNKDTRNEGINIVDKALDNGDMGFSVKDNVDMMVQSKMGAKIALMQAKITNANVQKSAIAQFQTTMKTLVNETLKPLDTKSALTSFVVNNSDPTSIGVTTSETGTSNNLSVSLKVKALASSESVTVGGFSSNTVLHAGTIKFDFGKRSTSGWTKNDDSQSVSIEVSEGMSLEALADKINSAPKGAIKATVVTHDDGSRELAIISNRSGSNNALQISSTGNKDLVDRFTFAGADTPYAKERQTASDAKYLLNGIEMTSPSNTIKDVMGLNLSLNAITKGDVRISTSSNPDAVITNVNAFVQNVNSLQEMLNKFNSPSPDKDFTGSFKGTEMSDEIEKKLSGLFDGFRATHKMASIGITRDAEGKLTLDTAKLKKELIKNPEVAYEMLGTSVETSTGSVDVSNIGNLPSGDHSLVITRKPEKATLVGSKIGNSVTLSKDVVVKMEINSSPVSINVKAGTYTAQQLTAKLSAAIQDAGFSGITASLNGGSIQFESNDYGSLQSIAVKDDVLALGLSKSKASGVDISGTLDGETFLGDGATYKSRFGEHSKGFEFSVDTKTIDLNKLVNISVSKGLLSDMKKMYSSVDNVLVENSDKIKEELKETSSFSLISQLDDLKDKEDYYYNFYYQQFSGVSAMISKMKGIGDMLDAMFNSKESN</sequence>
<comment type="similarity">
    <text evidence="1 5">Belongs to the FliD family.</text>
</comment>
<evidence type="ECO:0000259" key="7">
    <source>
        <dbReference type="Pfam" id="PF07195"/>
    </source>
</evidence>
<dbReference type="InterPro" id="IPR003481">
    <property type="entry name" value="FliD_N"/>
</dbReference>
<proteinExistence type="inferred from homology"/>
<dbReference type="GO" id="GO:0007155">
    <property type="term" value="P:cell adhesion"/>
    <property type="evidence" value="ECO:0007669"/>
    <property type="project" value="InterPro"/>
</dbReference>
<dbReference type="Pfam" id="PF02465">
    <property type="entry name" value="FliD_N"/>
    <property type="match status" value="1"/>
</dbReference>
<dbReference type="GO" id="GO:0009421">
    <property type="term" value="C:bacterial-type flagellum filament cap"/>
    <property type="evidence" value="ECO:0007669"/>
    <property type="project" value="InterPro"/>
</dbReference>
<dbReference type="EMBL" id="PYNF01000002">
    <property type="protein sequence ID" value="PSV01101.1"/>
    <property type="molecule type" value="Genomic_DNA"/>
</dbReference>
<evidence type="ECO:0000256" key="5">
    <source>
        <dbReference type="RuleBase" id="RU362066"/>
    </source>
</evidence>
<dbReference type="Proteomes" id="UP000241426">
    <property type="component" value="Unassembled WGS sequence"/>
</dbReference>
<organism evidence="8 9">
    <name type="scientific">Photobacterium kishitanii</name>
    <dbReference type="NCBI Taxonomy" id="318456"/>
    <lineage>
        <taxon>Bacteria</taxon>
        <taxon>Pseudomonadati</taxon>
        <taxon>Pseudomonadota</taxon>
        <taxon>Gammaproteobacteria</taxon>
        <taxon>Vibrionales</taxon>
        <taxon>Vibrionaceae</taxon>
        <taxon>Photobacterium</taxon>
    </lineage>
</organism>
<comment type="caution">
    <text evidence="8">The sequence shown here is derived from an EMBL/GenBank/DDBJ whole genome shotgun (WGS) entry which is preliminary data.</text>
</comment>
<keyword evidence="5" id="KW-0964">Secreted</keyword>
<dbReference type="RefSeq" id="WP_107288828.1">
    <property type="nucleotide sequence ID" value="NZ_PYNF01000002.1"/>
</dbReference>
<dbReference type="InterPro" id="IPR040026">
    <property type="entry name" value="FliD"/>
</dbReference>
<evidence type="ECO:0000256" key="4">
    <source>
        <dbReference type="ARBA" id="ARBA00023143"/>
    </source>
</evidence>
<evidence type="ECO:0000259" key="6">
    <source>
        <dbReference type="Pfam" id="PF02465"/>
    </source>
</evidence>
<comment type="subcellular location">
    <subcellularLocation>
        <location evidence="5">Secreted</location>
    </subcellularLocation>
    <subcellularLocation>
        <location evidence="5">Bacterial flagellum</location>
    </subcellularLocation>
</comment>
<dbReference type="InterPro" id="IPR010809">
    <property type="entry name" value="FliD_C"/>
</dbReference>
<comment type="subunit">
    <text evidence="2 5">Homopentamer.</text>
</comment>
<gene>
    <name evidence="8" type="ORF">C9J27_03520</name>
</gene>
<accession>A0A2T3KMT4</accession>
<keyword evidence="3" id="KW-0175">Coiled coil</keyword>